<dbReference type="GO" id="GO:0051287">
    <property type="term" value="F:NAD binding"/>
    <property type="evidence" value="ECO:0007669"/>
    <property type="project" value="InterPro"/>
</dbReference>
<dbReference type="InterPro" id="IPR029014">
    <property type="entry name" value="NiFe-Hase_large"/>
</dbReference>
<dbReference type="GO" id="GO:0048038">
    <property type="term" value="F:quinone binding"/>
    <property type="evidence" value="ECO:0007669"/>
    <property type="project" value="InterPro"/>
</dbReference>
<dbReference type="Pfam" id="PF00346">
    <property type="entry name" value="Complex1_49kDa"/>
    <property type="match status" value="2"/>
</dbReference>
<keyword evidence="6" id="KW-0830">Ubiquinone</keyword>
<evidence type="ECO:0000256" key="3">
    <source>
        <dbReference type="ARBA" id="ARBA00022967"/>
    </source>
</evidence>
<comment type="similarity">
    <text evidence="1">Belongs to the complex I 49 kDa subunit family.</text>
</comment>
<dbReference type="PANTHER" id="PTHR11993:SF10">
    <property type="entry name" value="NADH DEHYDROGENASE [UBIQUINONE] IRON-SULFUR PROTEIN 2, MITOCHONDRIAL"/>
    <property type="match status" value="1"/>
</dbReference>
<dbReference type="AlphaFoldDB" id="A0A160VAQ7"/>
<dbReference type="InterPro" id="IPR001135">
    <property type="entry name" value="NADH_Q_OxRdtase_suD"/>
</dbReference>
<feature type="domain" description="NADH-quinone oxidoreductase subunit D" evidence="5">
    <location>
        <begin position="121"/>
        <end position="293"/>
    </location>
</feature>
<sequence length="368" mass="41764">MPIQTEPMTVNIGPQHPSTHGVFRLRVTFDGEDILEVEPIFGYLHRGTEKLAEERNYTQIVTLTDRLDYVSSMINNQAYCLAVEELIGVEVPQRAKYLRTLTAELQRVASHLMGIGFFLQDLGTLGTPLMYGFRLRERILDLFEMLCGARITVSYMRPGGVFFDAPDDFWPALDQFLKDFDTEYKELEQLILENEIVMVRTRGVSLLPLELAINNSVSGPSLRASGSDWDWRKMAPYDAYDRMEFDIPTATGGDNYDRFWVRIQEIHQSIRMVRQCIQQIEPGPIRADVPLVLRPEPGAEAYGRVEASKGELAFYLVSDGGISPYRCKVRSPSLMNLTTIENLLVGWKLADMIVTLGSLDINLGEVDR</sequence>
<dbReference type="HAMAP" id="MF_01358">
    <property type="entry name" value="NDH1_NuoD"/>
    <property type="match status" value="1"/>
</dbReference>
<name>A0A160VAQ7_9ZZZZ</name>
<dbReference type="EMBL" id="FAXA01000387">
    <property type="protein sequence ID" value="CUV03276.1"/>
    <property type="molecule type" value="Genomic_DNA"/>
</dbReference>
<dbReference type="PROSITE" id="PS00535">
    <property type="entry name" value="COMPLEX1_49K"/>
    <property type="match status" value="1"/>
</dbReference>
<evidence type="ECO:0000313" key="6">
    <source>
        <dbReference type="EMBL" id="CUV03276.1"/>
    </source>
</evidence>
<dbReference type="EC" id="1.6.5.3" evidence="6"/>
<dbReference type="GO" id="GO:0016651">
    <property type="term" value="F:oxidoreductase activity, acting on NAD(P)H"/>
    <property type="evidence" value="ECO:0007669"/>
    <property type="project" value="InterPro"/>
</dbReference>
<reference evidence="6" key="1">
    <citation type="submission" date="2015-10" db="EMBL/GenBank/DDBJ databases">
        <authorList>
            <person name="Gilbert D.G."/>
        </authorList>
    </citation>
    <scope>NUCLEOTIDE SEQUENCE</scope>
</reference>
<proteinExistence type="inferred from homology"/>
<keyword evidence="4" id="KW-0520">NAD</keyword>
<keyword evidence="3" id="KW-1278">Translocase</keyword>
<protein>
    <submittedName>
        <fullName evidence="6">NADH-ubiquinone oxidoreductase chain D</fullName>
        <ecNumber evidence="6">1.6.5.3</ecNumber>
    </submittedName>
</protein>
<evidence type="ECO:0000259" key="5">
    <source>
        <dbReference type="Pfam" id="PF00346"/>
    </source>
</evidence>
<feature type="domain" description="NADH-quinone oxidoreductase subunit D" evidence="5">
    <location>
        <begin position="297"/>
        <end position="368"/>
    </location>
</feature>
<keyword evidence="6" id="KW-0560">Oxidoreductase</keyword>
<organism evidence="6">
    <name type="scientific">hydrothermal vent metagenome</name>
    <dbReference type="NCBI Taxonomy" id="652676"/>
    <lineage>
        <taxon>unclassified sequences</taxon>
        <taxon>metagenomes</taxon>
        <taxon>ecological metagenomes</taxon>
    </lineage>
</organism>
<accession>A0A160VAQ7</accession>
<dbReference type="NCBIfam" id="NF004739">
    <property type="entry name" value="PRK06075.1"/>
    <property type="match status" value="1"/>
</dbReference>
<dbReference type="PANTHER" id="PTHR11993">
    <property type="entry name" value="NADH-UBIQUINONE OXIDOREDUCTASE 49 KDA SUBUNIT"/>
    <property type="match status" value="1"/>
</dbReference>
<gene>
    <name evidence="6" type="ORF">MGWOODY_Clf2162</name>
</gene>
<dbReference type="InterPro" id="IPR014029">
    <property type="entry name" value="NADH_UbQ_OxRdtase_49kDa_CS"/>
</dbReference>
<evidence type="ECO:0000256" key="4">
    <source>
        <dbReference type="ARBA" id="ARBA00023027"/>
    </source>
</evidence>
<evidence type="ECO:0000256" key="2">
    <source>
        <dbReference type="ARBA" id="ARBA00022448"/>
    </source>
</evidence>
<evidence type="ECO:0000256" key="1">
    <source>
        <dbReference type="ARBA" id="ARBA00005769"/>
    </source>
</evidence>
<dbReference type="InterPro" id="IPR022885">
    <property type="entry name" value="NDH1_su_D/H"/>
</dbReference>
<keyword evidence="2" id="KW-0813">Transport</keyword>
<dbReference type="Gene3D" id="1.10.645.10">
    <property type="entry name" value="Cytochrome-c3 Hydrogenase, chain B"/>
    <property type="match status" value="1"/>
</dbReference>
<dbReference type="SUPFAM" id="SSF56762">
    <property type="entry name" value="HydB/Nqo4-like"/>
    <property type="match status" value="1"/>
</dbReference>